<name>A0A183UWQ6_TOXCA</name>
<organism evidence="2 3">
    <name type="scientific">Toxocara canis</name>
    <name type="common">Canine roundworm</name>
    <dbReference type="NCBI Taxonomy" id="6265"/>
    <lineage>
        <taxon>Eukaryota</taxon>
        <taxon>Metazoa</taxon>
        <taxon>Ecdysozoa</taxon>
        <taxon>Nematoda</taxon>
        <taxon>Chromadorea</taxon>
        <taxon>Rhabditida</taxon>
        <taxon>Spirurina</taxon>
        <taxon>Ascaridomorpha</taxon>
        <taxon>Ascaridoidea</taxon>
        <taxon>Toxocaridae</taxon>
        <taxon>Toxocara</taxon>
    </lineage>
</organism>
<reference evidence="3" key="1">
    <citation type="submission" date="2016-06" db="UniProtKB">
        <authorList>
            <consortium name="WormBaseParasite"/>
        </authorList>
    </citation>
    <scope>IDENTIFICATION</scope>
</reference>
<reference evidence="1 2" key="2">
    <citation type="submission" date="2018-11" db="EMBL/GenBank/DDBJ databases">
        <authorList>
            <consortium name="Pathogen Informatics"/>
        </authorList>
    </citation>
    <scope>NUCLEOTIDE SEQUENCE [LARGE SCALE GENOMIC DNA]</scope>
</reference>
<evidence type="ECO:0000313" key="3">
    <source>
        <dbReference type="WBParaSite" id="TCNE_0001292601-mRNA-1"/>
    </source>
</evidence>
<evidence type="ECO:0000313" key="2">
    <source>
        <dbReference type="Proteomes" id="UP000050794"/>
    </source>
</evidence>
<sequence length="74" mass="8394">MRESVGDKPEGVMKVKVASMRPIWDPCVIGIRTAHHSPVPVDCNRAEVQRLRWHSKDGELCLSSMRPEENLVEV</sequence>
<protein>
    <submittedName>
        <fullName evidence="3">START domain-containing protein</fullName>
    </submittedName>
</protein>
<dbReference type="AlphaFoldDB" id="A0A183UWQ6"/>
<accession>A0A183UWQ6</accession>
<evidence type="ECO:0000313" key="1">
    <source>
        <dbReference type="EMBL" id="VDM44247.1"/>
    </source>
</evidence>
<gene>
    <name evidence="1" type="ORF">TCNE_LOCUS12926</name>
</gene>
<dbReference type="EMBL" id="UYWY01021484">
    <property type="protein sequence ID" value="VDM44247.1"/>
    <property type="molecule type" value="Genomic_DNA"/>
</dbReference>
<keyword evidence="2" id="KW-1185">Reference proteome</keyword>
<dbReference type="WBParaSite" id="TCNE_0001292601-mRNA-1">
    <property type="protein sequence ID" value="TCNE_0001292601-mRNA-1"/>
    <property type="gene ID" value="TCNE_0001292601"/>
</dbReference>
<dbReference type="Proteomes" id="UP000050794">
    <property type="component" value="Unassembled WGS sequence"/>
</dbReference>
<proteinExistence type="predicted"/>